<dbReference type="Pfam" id="PF21715">
    <property type="entry name" value="CggR_N"/>
    <property type="match status" value="1"/>
</dbReference>
<dbReference type="Gene3D" id="3.40.50.1360">
    <property type="match status" value="1"/>
</dbReference>
<dbReference type="EMBL" id="CP023434">
    <property type="protein sequence ID" value="AXY25164.1"/>
    <property type="molecule type" value="Genomic_DNA"/>
</dbReference>
<evidence type="ECO:0000259" key="5">
    <source>
        <dbReference type="Pfam" id="PF04198"/>
    </source>
</evidence>
<dbReference type="SUPFAM" id="SSF46785">
    <property type="entry name" value="Winged helix' DNA-binding domain"/>
    <property type="match status" value="1"/>
</dbReference>
<dbReference type="RefSeq" id="WP_118990078.1">
    <property type="nucleotide sequence ID" value="NZ_CP023434.1"/>
</dbReference>
<evidence type="ECO:0000256" key="1">
    <source>
        <dbReference type="ARBA" id="ARBA00010466"/>
    </source>
</evidence>
<keyword evidence="3" id="KW-0238">DNA-binding</keyword>
<dbReference type="AlphaFoldDB" id="A0A347WJA7"/>
<dbReference type="InterPro" id="IPR036390">
    <property type="entry name" value="WH_DNA-bd_sf"/>
</dbReference>
<sequence>MQDILTVLSALMPEYEEELIQRLDLLRLLSQQNKRLGRRHLAELLHTTERPLRTILQALKATGIVDINSRGVMLTERGLEVLNHAEYLTYEAQRRPFYQAEQGLRDRLGIPNCVIVPSKGLDEARVFEAMGQATEEVLLNHLHAAKAVIAVTGGATLSHISHGFSKRLSEGRQVTFVPTRGGLSASVEIQSTSVGSMMAQATGGDYVPLYMPENIDLATSEKLLEEPSIAQVLDQGKHADCLLLSVGTAEVMAERRNLNPSQQAEICEQGAVGEAFGTFFDKQGQVVLKYPRVGMQLEDLANIPLVTTIVAGSDKAEAIKAFAQLSPRLDWLICDESLAETVLNGVTLLK</sequence>
<keyword evidence="4" id="KW-0804">Transcription</keyword>
<evidence type="ECO:0000313" key="7">
    <source>
        <dbReference type="EMBL" id="AXY25164.1"/>
    </source>
</evidence>
<protein>
    <submittedName>
        <fullName evidence="7">Uncharacterized protein</fullName>
    </submittedName>
</protein>
<dbReference type="GO" id="GO:0030246">
    <property type="term" value="F:carbohydrate binding"/>
    <property type="evidence" value="ECO:0007669"/>
    <property type="project" value="InterPro"/>
</dbReference>
<gene>
    <name evidence="7" type="ORF">CL176_03465</name>
</gene>
<comment type="similarity">
    <text evidence="1">Belongs to the SorC transcriptional regulatory family.</text>
</comment>
<evidence type="ECO:0000256" key="4">
    <source>
        <dbReference type="ARBA" id="ARBA00023163"/>
    </source>
</evidence>
<dbReference type="InterPro" id="IPR048715">
    <property type="entry name" value="CggR_N"/>
</dbReference>
<organism evidence="7 8">
    <name type="scientific">Suicoccus acidiformans</name>
    <dbReference type="NCBI Taxonomy" id="2036206"/>
    <lineage>
        <taxon>Bacteria</taxon>
        <taxon>Bacillati</taxon>
        <taxon>Bacillota</taxon>
        <taxon>Bacilli</taxon>
        <taxon>Lactobacillales</taxon>
        <taxon>Aerococcaceae</taxon>
        <taxon>Suicoccus</taxon>
    </lineage>
</organism>
<dbReference type="InterPro" id="IPR037171">
    <property type="entry name" value="NagB/RpiA_transferase-like"/>
</dbReference>
<dbReference type="OrthoDB" id="9793820at2"/>
<dbReference type="KEGG" id="abae:CL176_03465"/>
<dbReference type="PANTHER" id="PTHR34294:SF5">
    <property type="entry name" value="CENTRAL GLYCOLYTIC GENES REGULATOR"/>
    <property type="match status" value="1"/>
</dbReference>
<keyword evidence="2" id="KW-0805">Transcription regulation</keyword>
<dbReference type="PANTHER" id="PTHR34294">
    <property type="entry name" value="TRANSCRIPTIONAL REGULATOR-RELATED"/>
    <property type="match status" value="1"/>
</dbReference>
<name>A0A347WJA7_9LACT</name>
<dbReference type="GO" id="GO:0003677">
    <property type="term" value="F:DNA binding"/>
    <property type="evidence" value="ECO:0007669"/>
    <property type="project" value="UniProtKB-KW"/>
</dbReference>
<feature type="domain" description="CggR N-terminal DNA binding" evidence="6">
    <location>
        <begin position="21"/>
        <end position="85"/>
    </location>
</feature>
<reference evidence="7 8" key="1">
    <citation type="submission" date="2017-09" db="EMBL/GenBank/DDBJ databases">
        <title>Complete genome sequence of Oxytococcus suis strain ZY16052.</title>
        <authorList>
            <person name="Li F."/>
        </authorList>
    </citation>
    <scope>NUCLEOTIDE SEQUENCE [LARGE SCALE GENOMIC DNA]</scope>
    <source>
        <strain evidence="7 8">ZY16052</strain>
    </source>
</reference>
<evidence type="ECO:0000256" key="3">
    <source>
        <dbReference type="ARBA" id="ARBA00023125"/>
    </source>
</evidence>
<dbReference type="Proteomes" id="UP000263232">
    <property type="component" value="Chromosome"/>
</dbReference>
<accession>A0A347WJA7</accession>
<dbReference type="Pfam" id="PF04198">
    <property type="entry name" value="Sugar-bind"/>
    <property type="match status" value="1"/>
</dbReference>
<dbReference type="SUPFAM" id="SSF100950">
    <property type="entry name" value="NagB/RpiA/CoA transferase-like"/>
    <property type="match status" value="1"/>
</dbReference>
<dbReference type="InterPro" id="IPR036388">
    <property type="entry name" value="WH-like_DNA-bd_sf"/>
</dbReference>
<dbReference type="Gene3D" id="1.10.10.10">
    <property type="entry name" value="Winged helix-like DNA-binding domain superfamily/Winged helix DNA-binding domain"/>
    <property type="match status" value="1"/>
</dbReference>
<dbReference type="InterPro" id="IPR051054">
    <property type="entry name" value="SorC_transcr_regulators"/>
</dbReference>
<evidence type="ECO:0000313" key="8">
    <source>
        <dbReference type="Proteomes" id="UP000263232"/>
    </source>
</evidence>
<evidence type="ECO:0000259" key="6">
    <source>
        <dbReference type="Pfam" id="PF21715"/>
    </source>
</evidence>
<keyword evidence="8" id="KW-1185">Reference proteome</keyword>
<dbReference type="InterPro" id="IPR007324">
    <property type="entry name" value="Sugar-bd_dom_put"/>
</dbReference>
<feature type="domain" description="Sugar-binding" evidence="5">
    <location>
        <begin position="99"/>
        <end position="344"/>
    </location>
</feature>
<evidence type="ECO:0000256" key="2">
    <source>
        <dbReference type="ARBA" id="ARBA00023015"/>
    </source>
</evidence>
<proteinExistence type="inferred from homology"/>